<dbReference type="GO" id="GO:0005524">
    <property type="term" value="F:ATP binding"/>
    <property type="evidence" value="ECO:0007669"/>
    <property type="project" value="InterPro"/>
</dbReference>
<dbReference type="PROSITE" id="PS00109">
    <property type="entry name" value="PROTEIN_KINASE_TYR"/>
    <property type="match status" value="1"/>
</dbReference>
<dbReference type="EMBL" id="JAGFBS010000006">
    <property type="protein sequence ID" value="KAG6379000.1"/>
    <property type="molecule type" value="Genomic_DNA"/>
</dbReference>
<dbReference type="InterPro" id="IPR008266">
    <property type="entry name" value="Tyr_kinase_AS"/>
</dbReference>
<dbReference type="InterPro" id="IPR000719">
    <property type="entry name" value="Prot_kinase_dom"/>
</dbReference>
<dbReference type="PANTHER" id="PTHR38248:SF2">
    <property type="entry name" value="FUNK1 11"/>
    <property type="match status" value="1"/>
</dbReference>
<keyword evidence="4" id="KW-1185">Reference proteome</keyword>
<reference evidence="3" key="1">
    <citation type="submission" date="2021-03" db="EMBL/GenBank/DDBJ databases">
        <title>Evolutionary innovations through gain and loss of genes in the ectomycorrhizal Boletales.</title>
        <authorList>
            <person name="Wu G."/>
            <person name="Miyauchi S."/>
            <person name="Morin E."/>
            <person name="Yang Z.-L."/>
            <person name="Xu J."/>
            <person name="Martin F.M."/>
        </authorList>
    </citation>
    <scope>NUCLEOTIDE SEQUENCE</scope>
    <source>
        <strain evidence="3">BR01</strain>
    </source>
</reference>
<dbReference type="PANTHER" id="PTHR38248">
    <property type="entry name" value="FUNK1 6"/>
    <property type="match status" value="1"/>
</dbReference>
<feature type="compositionally biased region" description="Polar residues" evidence="1">
    <location>
        <begin position="332"/>
        <end position="356"/>
    </location>
</feature>
<evidence type="ECO:0000313" key="4">
    <source>
        <dbReference type="Proteomes" id="UP000683000"/>
    </source>
</evidence>
<evidence type="ECO:0000256" key="1">
    <source>
        <dbReference type="SAM" id="MobiDB-lite"/>
    </source>
</evidence>
<dbReference type="Gene3D" id="1.10.510.10">
    <property type="entry name" value="Transferase(Phosphotransferase) domain 1"/>
    <property type="match status" value="1"/>
</dbReference>
<protein>
    <recommendedName>
        <fullName evidence="2">Protein kinase domain-containing protein</fullName>
    </recommendedName>
</protein>
<dbReference type="GO" id="GO:0004672">
    <property type="term" value="F:protein kinase activity"/>
    <property type="evidence" value="ECO:0007669"/>
    <property type="project" value="InterPro"/>
</dbReference>
<feature type="compositionally biased region" description="Polar residues" evidence="1">
    <location>
        <begin position="595"/>
        <end position="607"/>
    </location>
</feature>
<organism evidence="3 4">
    <name type="scientific">Boletus reticuloceps</name>
    <dbReference type="NCBI Taxonomy" id="495285"/>
    <lineage>
        <taxon>Eukaryota</taxon>
        <taxon>Fungi</taxon>
        <taxon>Dikarya</taxon>
        <taxon>Basidiomycota</taxon>
        <taxon>Agaricomycotina</taxon>
        <taxon>Agaricomycetes</taxon>
        <taxon>Agaricomycetidae</taxon>
        <taxon>Boletales</taxon>
        <taxon>Boletineae</taxon>
        <taxon>Boletaceae</taxon>
        <taxon>Boletoideae</taxon>
        <taxon>Boletus</taxon>
    </lineage>
</organism>
<evidence type="ECO:0000259" key="2">
    <source>
        <dbReference type="PROSITE" id="PS50011"/>
    </source>
</evidence>
<dbReference type="PROSITE" id="PS50011">
    <property type="entry name" value="PROTEIN_KINASE_DOM"/>
    <property type="match status" value="1"/>
</dbReference>
<dbReference type="InterPro" id="IPR040976">
    <property type="entry name" value="Pkinase_fungal"/>
</dbReference>
<dbReference type="Proteomes" id="UP000683000">
    <property type="component" value="Unassembled WGS sequence"/>
</dbReference>
<dbReference type="Pfam" id="PF17667">
    <property type="entry name" value="Pkinase_fungal"/>
    <property type="match status" value="1"/>
</dbReference>
<dbReference type="SUPFAM" id="SSF56112">
    <property type="entry name" value="Protein kinase-like (PK-like)"/>
    <property type="match status" value="1"/>
</dbReference>
<feature type="region of interest" description="Disordered" evidence="1">
    <location>
        <begin position="305"/>
        <end position="380"/>
    </location>
</feature>
<accession>A0A8I2YUV5</accession>
<feature type="region of interest" description="Disordered" evidence="1">
    <location>
        <begin position="578"/>
        <end position="615"/>
    </location>
</feature>
<name>A0A8I2YUV5_9AGAM</name>
<gene>
    <name evidence="3" type="ORF">JVT61DRAFT_13291</name>
</gene>
<dbReference type="OrthoDB" id="5569250at2759"/>
<proteinExistence type="predicted"/>
<dbReference type="InterPro" id="IPR011009">
    <property type="entry name" value="Kinase-like_dom_sf"/>
</dbReference>
<evidence type="ECO:0000313" key="3">
    <source>
        <dbReference type="EMBL" id="KAG6379000.1"/>
    </source>
</evidence>
<feature type="domain" description="Protein kinase" evidence="2">
    <location>
        <begin position="407"/>
        <end position="781"/>
    </location>
</feature>
<sequence length="812" mass="90930">MATATSISPLDSTGAGTDAEKYARIVKIRIRNMIDFKRIQDTKVVVPARTISNPSPLKKTASNRHPGQTHTRTEIDGAMNHELANARLLMHDLADHVFGHIVSTELAGDILQKFVQDRVVQVFEMGSHNFKVPLDSKSDDAQSAVQQALEHADRYDCIQVDTHSDAEEPEGPSTNTNAKGKQNEKTYSFGWTKFPTEPLLEDKLVSFLNDITDRAFAFAKPKLAVANQKLHHHFTAPEDKHHAVPLSYEPDGEDMRPDFLLLPIEAFSDDLKTVDPKVELGHNPDVVLGWREQACKALNVTRRSNASKAASRQHGNDQVASVPDPLTRVRMSETQDVSRPQSDSVTLHRNPTPSSSTKRDHSEMADDNEEGKRSKKRKTGESVIKDVDRFVSYPDAVYGHKCLGTLFTASSIRGRGTTVFSVVHTEKRVALRMAWQDVTLMAEQDAVMKCLRDQGSQLHPNVIVPFMTEKVEKGGKMCTTLGVIRGFLDAQIETLGVENRLLTISASDLKRPVKYFWGVHDFVRGLRGALLGHEYLTKIGILHRDISENNIVLGLRPEEERGYLIDLDMAILQNADEATRPQAQAQAQPVKPRTRLSTRSTQKSSTLPEPDGKKHMRALRTGTFPYISYNVLLGRRHTQFDDVESFLYVLLLFFFSYTGPLSTSELRKADEARFVQSIGSGRSSHMRNWPKVYADWADGQAEQIGNNKYAAVTTTDGAMKIIKSAEFVDCLENNWPEELHDPICVLIESSFEIFEQSTSSTRGSRTEVSHADFVSMLDEWLDVYSHLEDKFSNCPFKQSEGMLGFLSVPQGI</sequence>
<dbReference type="AlphaFoldDB" id="A0A8I2YUV5"/>
<feature type="region of interest" description="Disordered" evidence="1">
    <location>
        <begin position="51"/>
        <end position="71"/>
    </location>
</feature>
<comment type="caution">
    <text evidence="3">The sequence shown here is derived from an EMBL/GenBank/DDBJ whole genome shotgun (WGS) entry which is preliminary data.</text>
</comment>
<feature type="region of interest" description="Disordered" evidence="1">
    <location>
        <begin position="163"/>
        <end position="182"/>
    </location>
</feature>